<evidence type="ECO:0000256" key="1">
    <source>
        <dbReference type="ARBA" id="ARBA00022741"/>
    </source>
</evidence>
<dbReference type="SUPFAM" id="SSF52540">
    <property type="entry name" value="P-loop containing nucleoside triphosphate hydrolases"/>
    <property type="match status" value="1"/>
</dbReference>
<dbReference type="PANTHER" id="PTHR35372">
    <property type="entry name" value="ATP BINDING PROTEIN-RELATED"/>
    <property type="match status" value="1"/>
</dbReference>
<dbReference type="InterPro" id="IPR027417">
    <property type="entry name" value="P-loop_NTPase"/>
</dbReference>
<keyword evidence="1" id="KW-0547">Nucleotide-binding</keyword>
<proteinExistence type="predicted"/>
<dbReference type="SMART" id="SM00885">
    <property type="entry name" value="D5_N"/>
    <property type="match status" value="1"/>
</dbReference>
<evidence type="ECO:0000256" key="4">
    <source>
        <dbReference type="ARBA" id="ARBA00022840"/>
    </source>
</evidence>
<sequence>MLKPENIPDELKTLPRWVCYRLPDKTPLNPRTGGNAGSTLPGTWADYETAAEAVTRLGCTGIGFVLGGGIVGIDVDHCIDSTTGELNEVAAAVLATTKSYAELSPSGTGLHILCRGNKPGTACKNTAAGFEMYAGGRYFTVTGNVPGEARPFCEDQAALDALYRKYLKKETGAPSAQRSLPAPSALEDAELVRRAAAGRDGARFEALMAGSWQGYYKSQSEADLGLCNLLAFWFGADAARMDRVFRTSGLMRKKWDEKHGKETYGQMTIGKAVADCREVYSPPQPDAAGMDAFFAPGGAAPAGRHKRYTQDDTGNALRFADTYGERVRYSHTDKCWFVWNGACWQRDETDIVKRLADALLDGMEKELFGLHDEDTVKAFKAHLRRSRSSRGKEAMLKEAQHLDGIPVTPNMFDRHKGLLNVANGTVRLRTGEVQEHRREDYLTRIAPVEYSAGTACPMWEKFIGEITGGDAQLAHYLQVMVGYMLSGSTQEQCVFFLYGDGANGKSTFLDTLAAMLGDYAMNAQAETLMEKNRSQGGARSDIARLKGARLVTTSETDEGVFLNESLIKQLTGGDAITARFLYGKEFEFRPEFKIVMATNHKPRIRGTDTGIWRRIRLVPFTQAIPEEKQDKRLPEKLLAELPGILNWALEGCRQWVEASKSSRSGLPECEAVRTATQEYRTEQDRLTVFLDDCTYPSAGQTLQAAVFYRIYRAWAQDNGERFPVSSQRFGREMKKHFAARTTRANTEYLDIGLTHSGHKYLNWTLQPAQNRREQAKGPLWQQERLPES</sequence>
<accession>A0A8S5MH15</accession>
<feature type="domain" description="SF3 helicase" evidence="5">
    <location>
        <begin position="472"/>
        <end position="633"/>
    </location>
</feature>
<protein>
    <submittedName>
        <fullName evidence="6">DsDNA helicase</fullName>
    </submittedName>
</protein>
<dbReference type="Pfam" id="PF03288">
    <property type="entry name" value="Pox_D5"/>
    <property type="match status" value="1"/>
</dbReference>
<dbReference type="EMBL" id="BK014903">
    <property type="protein sequence ID" value="DAD81538.1"/>
    <property type="molecule type" value="Genomic_DNA"/>
</dbReference>
<reference evidence="6" key="1">
    <citation type="journal article" date="2021" name="Proc. Natl. Acad. Sci. U.S.A.">
        <title>A Catalog of Tens of Thousands of Viruses from Human Metagenomes Reveals Hidden Associations with Chronic Diseases.</title>
        <authorList>
            <person name="Tisza M.J."/>
            <person name="Buck C.B."/>
        </authorList>
    </citation>
    <scope>NUCLEOTIDE SEQUENCE</scope>
    <source>
        <strain evidence="6">Ct7es18</strain>
    </source>
</reference>
<dbReference type="InterPro" id="IPR054468">
    <property type="entry name" value="NrSPol-like_HBD"/>
</dbReference>
<dbReference type="InterPro" id="IPR014818">
    <property type="entry name" value="Phage/plasmid_primase_P4_C"/>
</dbReference>
<evidence type="ECO:0000259" key="5">
    <source>
        <dbReference type="PROSITE" id="PS51206"/>
    </source>
</evidence>
<evidence type="ECO:0000313" key="6">
    <source>
        <dbReference type="EMBL" id="DAD81538.1"/>
    </source>
</evidence>
<dbReference type="NCBIfam" id="TIGR01613">
    <property type="entry name" value="primase_Cterm"/>
    <property type="match status" value="1"/>
</dbReference>
<dbReference type="Gene3D" id="3.40.50.300">
    <property type="entry name" value="P-loop containing nucleotide triphosphate hydrolases"/>
    <property type="match status" value="1"/>
</dbReference>
<dbReference type="Pfam" id="PF19263">
    <property type="entry name" value="DUF5906"/>
    <property type="match status" value="1"/>
</dbReference>
<dbReference type="PANTHER" id="PTHR35372:SF2">
    <property type="entry name" value="SF3 HELICASE DOMAIN-CONTAINING PROTEIN"/>
    <property type="match status" value="1"/>
</dbReference>
<dbReference type="Pfam" id="PF08706">
    <property type="entry name" value="D5_N"/>
    <property type="match status" value="1"/>
</dbReference>
<dbReference type="InterPro" id="IPR014015">
    <property type="entry name" value="Helicase_SF3_DNA-vir"/>
</dbReference>
<keyword evidence="4" id="KW-0067">ATP-binding</keyword>
<dbReference type="PROSITE" id="PS51206">
    <property type="entry name" value="SF3_HELICASE_1"/>
    <property type="match status" value="1"/>
</dbReference>
<dbReference type="InterPro" id="IPR051620">
    <property type="entry name" value="ORF904-like_C"/>
</dbReference>
<dbReference type="Pfam" id="PF22763">
    <property type="entry name" value="NrS1-1_pol-like_HBD"/>
    <property type="match status" value="1"/>
</dbReference>
<dbReference type="InterPro" id="IPR006500">
    <property type="entry name" value="Helicase_put_C_phage/plasmid"/>
</dbReference>
<evidence type="ECO:0000256" key="3">
    <source>
        <dbReference type="ARBA" id="ARBA00022806"/>
    </source>
</evidence>
<dbReference type="InterPro" id="IPR045455">
    <property type="entry name" value="NrS-1_pol-like_helicase"/>
</dbReference>
<dbReference type="InterPro" id="IPR004968">
    <property type="entry name" value="DNA_primase/NTPase_C"/>
</dbReference>
<name>A0A8S5MH15_9CAUD</name>
<keyword evidence="3 6" id="KW-0347">Helicase</keyword>
<keyword evidence="2" id="KW-0378">Hydrolase</keyword>
<dbReference type="GO" id="GO:0005524">
    <property type="term" value="F:ATP binding"/>
    <property type="evidence" value="ECO:0007669"/>
    <property type="project" value="UniProtKB-KW"/>
</dbReference>
<organism evidence="6">
    <name type="scientific">Siphoviridae sp. ct7es18</name>
    <dbReference type="NCBI Taxonomy" id="2826166"/>
    <lineage>
        <taxon>Viruses</taxon>
        <taxon>Duplodnaviria</taxon>
        <taxon>Heunggongvirae</taxon>
        <taxon>Uroviricota</taxon>
        <taxon>Caudoviricetes</taxon>
    </lineage>
</organism>
<dbReference type="GO" id="GO:0004386">
    <property type="term" value="F:helicase activity"/>
    <property type="evidence" value="ECO:0007669"/>
    <property type="project" value="UniProtKB-KW"/>
</dbReference>
<evidence type="ECO:0000256" key="2">
    <source>
        <dbReference type="ARBA" id="ARBA00022801"/>
    </source>
</evidence>
<dbReference type="GO" id="GO:0016787">
    <property type="term" value="F:hydrolase activity"/>
    <property type="evidence" value="ECO:0007669"/>
    <property type="project" value="UniProtKB-KW"/>
</dbReference>